<dbReference type="InterPro" id="IPR029069">
    <property type="entry name" value="HotDog_dom_sf"/>
</dbReference>
<evidence type="ECO:0000313" key="2">
    <source>
        <dbReference type="EMBL" id="HIZ85527.1"/>
    </source>
</evidence>
<protein>
    <submittedName>
        <fullName evidence="2">3-hydroxyacyl-ACP dehydratase FabZ</fullName>
        <ecNumber evidence="2">4.2.1.59</ecNumber>
    </submittedName>
</protein>
<gene>
    <name evidence="2" type="primary">fabZ</name>
    <name evidence="2" type="ORF">IAC04_03455</name>
</gene>
<dbReference type="NCBIfam" id="NF000582">
    <property type="entry name" value="PRK00006.1"/>
    <property type="match status" value="1"/>
</dbReference>
<evidence type="ECO:0000256" key="1">
    <source>
        <dbReference type="ARBA" id="ARBA00023239"/>
    </source>
</evidence>
<dbReference type="Proteomes" id="UP000824115">
    <property type="component" value="Unassembled WGS sequence"/>
</dbReference>
<accession>A0A9D2GNX0</accession>
<evidence type="ECO:0000313" key="3">
    <source>
        <dbReference type="Proteomes" id="UP000824115"/>
    </source>
</evidence>
<dbReference type="PANTHER" id="PTHR30272:SF1">
    <property type="entry name" value="3-HYDROXYACYL-[ACYL-CARRIER-PROTEIN] DEHYDRATASE"/>
    <property type="match status" value="1"/>
</dbReference>
<dbReference type="EMBL" id="DXAW01000066">
    <property type="protein sequence ID" value="HIZ85527.1"/>
    <property type="molecule type" value="Genomic_DNA"/>
</dbReference>
<dbReference type="Pfam" id="PF07977">
    <property type="entry name" value="FabA"/>
    <property type="match status" value="1"/>
</dbReference>
<keyword evidence="1 2" id="KW-0456">Lyase</keyword>
<dbReference type="GO" id="GO:0019171">
    <property type="term" value="F:(3R)-hydroxyacyl-[acyl-carrier-protein] dehydratase activity"/>
    <property type="evidence" value="ECO:0007669"/>
    <property type="project" value="UniProtKB-EC"/>
</dbReference>
<comment type="caution">
    <text evidence="2">The sequence shown here is derived from an EMBL/GenBank/DDBJ whole genome shotgun (WGS) entry which is preliminary data.</text>
</comment>
<organism evidence="2 3">
    <name type="scientific">Candidatus Coprenecus stercoravium</name>
    <dbReference type="NCBI Taxonomy" id="2840735"/>
    <lineage>
        <taxon>Bacteria</taxon>
        <taxon>Pseudomonadati</taxon>
        <taxon>Bacteroidota</taxon>
        <taxon>Bacteroidia</taxon>
        <taxon>Bacteroidales</taxon>
        <taxon>Rikenellaceae</taxon>
        <taxon>Rikenellaceae incertae sedis</taxon>
        <taxon>Candidatus Coprenecus</taxon>
    </lineage>
</organism>
<dbReference type="Gene3D" id="3.10.129.10">
    <property type="entry name" value="Hotdog Thioesterase"/>
    <property type="match status" value="1"/>
</dbReference>
<dbReference type="SUPFAM" id="SSF54637">
    <property type="entry name" value="Thioesterase/thiol ester dehydrase-isomerase"/>
    <property type="match status" value="1"/>
</dbReference>
<name>A0A9D2GNX0_9BACT</name>
<dbReference type="CDD" id="cd01288">
    <property type="entry name" value="FabZ"/>
    <property type="match status" value="1"/>
</dbReference>
<dbReference type="AlphaFoldDB" id="A0A9D2GNX0"/>
<dbReference type="InterPro" id="IPR013114">
    <property type="entry name" value="FabA_FabZ"/>
</dbReference>
<dbReference type="PANTHER" id="PTHR30272">
    <property type="entry name" value="3-HYDROXYACYL-[ACYL-CARRIER-PROTEIN] DEHYDRATASE"/>
    <property type="match status" value="1"/>
</dbReference>
<dbReference type="EC" id="4.2.1.59" evidence="2"/>
<reference evidence="2" key="2">
    <citation type="submission" date="2021-04" db="EMBL/GenBank/DDBJ databases">
        <authorList>
            <person name="Gilroy R."/>
        </authorList>
    </citation>
    <scope>NUCLEOTIDE SEQUENCE</scope>
    <source>
        <strain evidence="2">Gambia16-554</strain>
    </source>
</reference>
<sequence>MDREEIKKFLRHREPMLLVDEMELQEDGSVIGKYHVKGDEFFLQGHFPGQPIVPGVLLCEIMGQCSSLLIKDYLVGNTTLFTGIDKTRFKRQVVPGDTIEVHARITNHRAMLFMIDAKAYVDGNLCVEASLSFAVVPNDKVNG</sequence>
<proteinExistence type="predicted"/>
<reference evidence="2" key="1">
    <citation type="journal article" date="2021" name="PeerJ">
        <title>Extensive microbial diversity within the chicken gut microbiome revealed by metagenomics and culture.</title>
        <authorList>
            <person name="Gilroy R."/>
            <person name="Ravi A."/>
            <person name="Getino M."/>
            <person name="Pursley I."/>
            <person name="Horton D.L."/>
            <person name="Alikhan N.F."/>
            <person name="Baker D."/>
            <person name="Gharbi K."/>
            <person name="Hall N."/>
            <person name="Watson M."/>
            <person name="Adriaenssens E.M."/>
            <person name="Foster-Nyarko E."/>
            <person name="Jarju S."/>
            <person name="Secka A."/>
            <person name="Antonio M."/>
            <person name="Oren A."/>
            <person name="Chaudhuri R.R."/>
            <person name="La Ragione R."/>
            <person name="Hildebrand F."/>
            <person name="Pallen M.J."/>
        </authorList>
    </citation>
    <scope>NUCLEOTIDE SEQUENCE</scope>
    <source>
        <strain evidence="2">Gambia16-554</strain>
    </source>
</reference>